<evidence type="ECO:0000313" key="2">
    <source>
        <dbReference type="Proteomes" id="UP001607303"/>
    </source>
</evidence>
<dbReference type="EMBL" id="JAYRBN010000091">
    <property type="protein sequence ID" value="KAL2730541.1"/>
    <property type="molecule type" value="Genomic_DNA"/>
</dbReference>
<comment type="caution">
    <text evidence="1">The sequence shown here is derived from an EMBL/GenBank/DDBJ whole genome shotgun (WGS) entry which is preliminary data.</text>
</comment>
<keyword evidence="2" id="KW-1185">Reference proteome</keyword>
<gene>
    <name evidence="1" type="ORF">V1477_016352</name>
</gene>
<accession>A0ABD2BCS5</accession>
<proteinExistence type="predicted"/>
<protein>
    <submittedName>
        <fullName evidence="1">Uncharacterized protein</fullName>
    </submittedName>
</protein>
<name>A0ABD2BCS5_VESMC</name>
<dbReference type="AlphaFoldDB" id="A0ABD2BCS5"/>
<evidence type="ECO:0000313" key="1">
    <source>
        <dbReference type="EMBL" id="KAL2730541.1"/>
    </source>
</evidence>
<organism evidence="1 2">
    <name type="scientific">Vespula maculifrons</name>
    <name type="common">Eastern yellow jacket</name>
    <name type="synonym">Wasp</name>
    <dbReference type="NCBI Taxonomy" id="7453"/>
    <lineage>
        <taxon>Eukaryota</taxon>
        <taxon>Metazoa</taxon>
        <taxon>Ecdysozoa</taxon>
        <taxon>Arthropoda</taxon>
        <taxon>Hexapoda</taxon>
        <taxon>Insecta</taxon>
        <taxon>Pterygota</taxon>
        <taxon>Neoptera</taxon>
        <taxon>Endopterygota</taxon>
        <taxon>Hymenoptera</taxon>
        <taxon>Apocrita</taxon>
        <taxon>Aculeata</taxon>
        <taxon>Vespoidea</taxon>
        <taxon>Vespidae</taxon>
        <taxon>Vespinae</taxon>
        <taxon>Vespula</taxon>
    </lineage>
</organism>
<reference evidence="1 2" key="1">
    <citation type="journal article" date="2024" name="Ann. Entomol. Soc. Am.">
        <title>Genomic analyses of the southern and eastern yellowjacket wasps (Hymenoptera: Vespidae) reveal evolutionary signatures of social life.</title>
        <authorList>
            <person name="Catto M.A."/>
            <person name="Caine P.B."/>
            <person name="Orr S.E."/>
            <person name="Hunt B.G."/>
            <person name="Goodisman M.A.D."/>
        </authorList>
    </citation>
    <scope>NUCLEOTIDE SEQUENCE [LARGE SCALE GENOMIC DNA]</scope>
    <source>
        <strain evidence="1">232</strain>
        <tissue evidence="1">Head and thorax</tissue>
    </source>
</reference>
<sequence>MEISISNYDSTIERNANLAEEKTTDKEVSNDGKRSECEKDHDSLSSFKSVFAKLLSRESAMLVFHERISILKLIPRKRTKLLLGYFSNILENRRKCGVARTETLARTIYVIQGFRIGHVSTSANETAADPKLRLELHGSLISDTSILKNAIKDGAANTFRE</sequence>
<dbReference type="Proteomes" id="UP001607303">
    <property type="component" value="Unassembled WGS sequence"/>
</dbReference>